<evidence type="ECO:0000313" key="3">
    <source>
        <dbReference type="Proteomes" id="UP000886523"/>
    </source>
</evidence>
<dbReference type="PANTHER" id="PTHR44086">
    <property type="entry name" value="THIOSULFATE SULFURTRANSFERASE RDL2, MITOCHONDRIAL-RELATED"/>
    <property type="match status" value="1"/>
</dbReference>
<protein>
    <recommendedName>
        <fullName evidence="1">Rhodanese domain-containing protein</fullName>
    </recommendedName>
</protein>
<proteinExistence type="predicted"/>
<dbReference type="Pfam" id="PF00581">
    <property type="entry name" value="Rhodanese"/>
    <property type="match status" value="1"/>
</dbReference>
<dbReference type="SMART" id="SM00450">
    <property type="entry name" value="RHOD"/>
    <property type="match status" value="1"/>
</dbReference>
<dbReference type="SUPFAM" id="SSF52821">
    <property type="entry name" value="Rhodanese/Cell cycle control phosphatase"/>
    <property type="match status" value="1"/>
</dbReference>
<evidence type="ECO:0000259" key="1">
    <source>
        <dbReference type="PROSITE" id="PS50206"/>
    </source>
</evidence>
<dbReference type="Gene3D" id="3.40.250.10">
    <property type="entry name" value="Rhodanese-like domain"/>
    <property type="match status" value="1"/>
</dbReference>
<dbReference type="GO" id="GO:0004792">
    <property type="term" value="F:thiosulfate-cyanide sulfurtransferase activity"/>
    <property type="evidence" value="ECO:0007669"/>
    <property type="project" value="TreeGrafter"/>
</dbReference>
<keyword evidence="3" id="KW-1185">Reference proteome</keyword>
<dbReference type="Proteomes" id="UP000886523">
    <property type="component" value="Unassembled WGS sequence"/>
</dbReference>
<dbReference type="InterPro" id="IPR036873">
    <property type="entry name" value="Rhodanese-like_dom_sf"/>
</dbReference>
<dbReference type="EMBL" id="MU129081">
    <property type="protein sequence ID" value="KAF9507431.1"/>
    <property type="molecule type" value="Genomic_DNA"/>
</dbReference>
<name>A0A9P6AKI6_9AGAM</name>
<feature type="domain" description="Rhodanese" evidence="1">
    <location>
        <begin position="91"/>
        <end position="154"/>
    </location>
</feature>
<sequence>MSSIARATLRAAKAGRLPLSLASVSVRPGVAGIQTFRQSCPRPISLRQYSSPVLSGRPIPVVTYEQLKPLTEQPSLTRALIDVREVALEQSPDSFRNTYGFERPEKDQEIIFYCRSGKRSTTASEHAQRLGWTNVKNYTGSWLDWVEKEQGGSKPAS</sequence>
<dbReference type="GO" id="GO:0005739">
    <property type="term" value="C:mitochondrion"/>
    <property type="evidence" value="ECO:0007669"/>
    <property type="project" value="TreeGrafter"/>
</dbReference>
<dbReference type="PROSITE" id="PS50206">
    <property type="entry name" value="RHODANESE_3"/>
    <property type="match status" value="1"/>
</dbReference>
<dbReference type="InterPro" id="IPR001763">
    <property type="entry name" value="Rhodanese-like_dom"/>
</dbReference>
<dbReference type="OrthoDB" id="566238at2759"/>
<evidence type="ECO:0000313" key="2">
    <source>
        <dbReference type="EMBL" id="KAF9507431.1"/>
    </source>
</evidence>
<comment type="caution">
    <text evidence="2">The sequence shown here is derived from an EMBL/GenBank/DDBJ whole genome shotgun (WGS) entry which is preliminary data.</text>
</comment>
<organism evidence="2 3">
    <name type="scientific">Hydnum rufescens UP504</name>
    <dbReference type="NCBI Taxonomy" id="1448309"/>
    <lineage>
        <taxon>Eukaryota</taxon>
        <taxon>Fungi</taxon>
        <taxon>Dikarya</taxon>
        <taxon>Basidiomycota</taxon>
        <taxon>Agaricomycotina</taxon>
        <taxon>Agaricomycetes</taxon>
        <taxon>Cantharellales</taxon>
        <taxon>Hydnaceae</taxon>
        <taxon>Hydnum</taxon>
    </lineage>
</organism>
<gene>
    <name evidence="2" type="ORF">BS47DRAFT_1488836</name>
</gene>
<reference evidence="2" key="1">
    <citation type="journal article" date="2020" name="Nat. Commun.">
        <title>Large-scale genome sequencing of mycorrhizal fungi provides insights into the early evolution of symbiotic traits.</title>
        <authorList>
            <person name="Miyauchi S."/>
            <person name="Kiss E."/>
            <person name="Kuo A."/>
            <person name="Drula E."/>
            <person name="Kohler A."/>
            <person name="Sanchez-Garcia M."/>
            <person name="Morin E."/>
            <person name="Andreopoulos B."/>
            <person name="Barry K.W."/>
            <person name="Bonito G."/>
            <person name="Buee M."/>
            <person name="Carver A."/>
            <person name="Chen C."/>
            <person name="Cichocki N."/>
            <person name="Clum A."/>
            <person name="Culley D."/>
            <person name="Crous P.W."/>
            <person name="Fauchery L."/>
            <person name="Girlanda M."/>
            <person name="Hayes R.D."/>
            <person name="Keri Z."/>
            <person name="LaButti K."/>
            <person name="Lipzen A."/>
            <person name="Lombard V."/>
            <person name="Magnuson J."/>
            <person name="Maillard F."/>
            <person name="Murat C."/>
            <person name="Nolan M."/>
            <person name="Ohm R.A."/>
            <person name="Pangilinan J."/>
            <person name="Pereira M.F."/>
            <person name="Perotto S."/>
            <person name="Peter M."/>
            <person name="Pfister S."/>
            <person name="Riley R."/>
            <person name="Sitrit Y."/>
            <person name="Stielow J.B."/>
            <person name="Szollosi G."/>
            <person name="Zifcakova L."/>
            <person name="Stursova M."/>
            <person name="Spatafora J.W."/>
            <person name="Tedersoo L."/>
            <person name="Vaario L.M."/>
            <person name="Yamada A."/>
            <person name="Yan M."/>
            <person name="Wang P."/>
            <person name="Xu J."/>
            <person name="Bruns T."/>
            <person name="Baldrian P."/>
            <person name="Vilgalys R."/>
            <person name="Dunand C."/>
            <person name="Henrissat B."/>
            <person name="Grigoriev I.V."/>
            <person name="Hibbett D."/>
            <person name="Nagy L.G."/>
            <person name="Martin F.M."/>
        </authorList>
    </citation>
    <scope>NUCLEOTIDE SEQUENCE</scope>
    <source>
        <strain evidence="2">UP504</strain>
    </source>
</reference>
<accession>A0A9P6AKI6</accession>
<dbReference type="AlphaFoldDB" id="A0A9P6AKI6"/>
<dbReference type="PANTHER" id="PTHR44086:SF10">
    <property type="entry name" value="THIOSULFATE SULFURTRANSFERASE_RHODANESE-LIKE DOMAIN-CONTAINING PROTEIN 3"/>
    <property type="match status" value="1"/>
</dbReference>